<keyword evidence="3" id="KW-0560">Oxidoreductase</keyword>
<organism evidence="4 5">
    <name type="scientific">Paracoccus contaminans</name>
    <dbReference type="NCBI Taxonomy" id="1945662"/>
    <lineage>
        <taxon>Bacteria</taxon>
        <taxon>Pseudomonadati</taxon>
        <taxon>Pseudomonadota</taxon>
        <taxon>Alphaproteobacteria</taxon>
        <taxon>Rhodobacterales</taxon>
        <taxon>Paracoccaceae</taxon>
        <taxon>Paracoccus</taxon>
    </lineage>
</organism>
<comment type="pathway">
    <text evidence="1">Cofactor biosynthesis; adenosylcobalamin biosynthesis.</text>
</comment>
<proteinExistence type="predicted"/>
<keyword evidence="2" id="KW-0169">Cobalamin biosynthesis</keyword>
<dbReference type="NCBIfam" id="TIGR00715">
    <property type="entry name" value="precor6x_red"/>
    <property type="match status" value="1"/>
</dbReference>
<sequence>MRILLLGGTAEAAALAGRLAAAGLDAVYSYAGRTAAPAAQPLPLRIGGFGGAAGLARYLADERISHVVDATHPFAAQISCNAAAACAAQGAALLGLQRPPWQPGPGDRWTRVADIAGAVAALPQRPATVFLAIGRQSLGGFAGLPHAWVLRLVDPAPQPLAGARVIVDRGPFTVAGDLALMRDHGVTHVVAKNAGGAGASAKIAAARMLGLPVVMIDRPAPPPRAEAATVDAVMAWLHRAAPRGV</sequence>
<evidence type="ECO:0000256" key="2">
    <source>
        <dbReference type="ARBA" id="ARBA00022573"/>
    </source>
</evidence>
<dbReference type="Pfam" id="PF02571">
    <property type="entry name" value="CbiJ"/>
    <property type="match status" value="1"/>
</dbReference>
<name>A0A1W6CVU5_9RHOB</name>
<evidence type="ECO:0000256" key="1">
    <source>
        <dbReference type="ARBA" id="ARBA00004953"/>
    </source>
</evidence>
<dbReference type="PANTHER" id="PTHR36925">
    <property type="entry name" value="COBALT-PRECORRIN-6A REDUCTASE"/>
    <property type="match status" value="1"/>
</dbReference>
<reference evidence="4 5" key="1">
    <citation type="submission" date="2017-03" db="EMBL/GenBank/DDBJ databases">
        <title>Genome sequence of Paracoccus contaminans isolated from a water microcosm.</title>
        <authorList>
            <person name="Aurass P."/>
            <person name="Karste S."/>
            <person name="Trost E."/>
            <person name="Glaeser S.P."/>
            <person name="Kaempfer P."/>
            <person name="Flieger A."/>
        </authorList>
    </citation>
    <scope>NUCLEOTIDE SEQUENCE [LARGE SCALE GENOMIC DNA]</scope>
    <source>
        <strain evidence="5">RKI 16-01929T\LMG 29738T\CCM 8701T\CIP 111112T</strain>
    </source>
</reference>
<dbReference type="EMBL" id="CP020612">
    <property type="protein sequence ID" value="ARJ68992.1"/>
    <property type="molecule type" value="Genomic_DNA"/>
</dbReference>
<dbReference type="PANTHER" id="PTHR36925:SF1">
    <property type="entry name" value="COBALT-PRECORRIN-6A REDUCTASE"/>
    <property type="match status" value="1"/>
</dbReference>
<protein>
    <submittedName>
        <fullName evidence="4">Cobalt-precorrin-6A reductase</fullName>
    </submittedName>
</protein>
<dbReference type="UniPathway" id="UPA00148"/>
<dbReference type="GO" id="GO:0009236">
    <property type="term" value="P:cobalamin biosynthetic process"/>
    <property type="evidence" value="ECO:0007669"/>
    <property type="project" value="UniProtKB-UniPathway"/>
</dbReference>
<gene>
    <name evidence="4" type="ORF">B0A89_04445</name>
</gene>
<keyword evidence="5" id="KW-1185">Reference proteome</keyword>
<accession>A0A1W6CVU5</accession>
<dbReference type="STRING" id="1945662.B0A89_04445"/>
<dbReference type="PROSITE" id="PS51014">
    <property type="entry name" value="COBK_CBIJ"/>
    <property type="match status" value="1"/>
</dbReference>
<evidence type="ECO:0000313" key="5">
    <source>
        <dbReference type="Proteomes" id="UP000193017"/>
    </source>
</evidence>
<dbReference type="KEGG" id="pcon:B0A89_04445"/>
<dbReference type="OrthoDB" id="5183775at2"/>
<dbReference type="Proteomes" id="UP000193017">
    <property type="component" value="Chromosome"/>
</dbReference>
<dbReference type="AlphaFoldDB" id="A0A1W6CVU5"/>
<dbReference type="RefSeq" id="WP_085377105.1">
    <property type="nucleotide sequence ID" value="NZ_CP020612.1"/>
</dbReference>
<evidence type="ECO:0000313" key="4">
    <source>
        <dbReference type="EMBL" id="ARJ68992.1"/>
    </source>
</evidence>
<evidence type="ECO:0000256" key="3">
    <source>
        <dbReference type="ARBA" id="ARBA00023002"/>
    </source>
</evidence>
<dbReference type="GO" id="GO:0016994">
    <property type="term" value="F:precorrin-6A reductase activity"/>
    <property type="evidence" value="ECO:0007669"/>
    <property type="project" value="InterPro"/>
</dbReference>
<dbReference type="NCBIfam" id="NF005968">
    <property type="entry name" value="PRK08057.1-2"/>
    <property type="match status" value="1"/>
</dbReference>
<dbReference type="InterPro" id="IPR003723">
    <property type="entry name" value="Precorrin-6x_reduct"/>
</dbReference>